<organism evidence="1 2">
    <name type="scientific">Kerstersia gyiorum</name>
    <dbReference type="NCBI Taxonomy" id="206506"/>
    <lineage>
        <taxon>Bacteria</taxon>
        <taxon>Pseudomonadati</taxon>
        <taxon>Pseudomonadota</taxon>
        <taxon>Betaproteobacteria</taxon>
        <taxon>Burkholderiales</taxon>
        <taxon>Alcaligenaceae</taxon>
        <taxon>Kerstersia</taxon>
    </lineage>
</organism>
<proteinExistence type="predicted"/>
<reference evidence="1 2" key="1">
    <citation type="submission" date="2015-04" db="EMBL/GenBank/DDBJ databases">
        <title>Genome sequence of Kerstersia gyiorum CG1.</title>
        <authorList>
            <person name="Greninger A.L."/>
            <person name="Kozyreva V."/>
            <person name="Chaturvedi V."/>
        </authorList>
    </citation>
    <scope>NUCLEOTIDE SEQUENCE [LARGE SCALE GENOMIC DNA]</scope>
    <source>
        <strain evidence="1 2">CG1</strain>
    </source>
</reference>
<protein>
    <submittedName>
        <fullName evidence="1">Uncharacterized protein</fullName>
    </submittedName>
</protein>
<dbReference type="EMBL" id="LBNE01000012">
    <property type="protein sequence ID" value="KKO70805.1"/>
    <property type="molecule type" value="Genomic_DNA"/>
</dbReference>
<keyword evidence="2" id="KW-1185">Reference proteome</keyword>
<dbReference type="AlphaFoldDB" id="A0A171KPI8"/>
<dbReference type="Proteomes" id="UP000078084">
    <property type="component" value="Unassembled WGS sequence"/>
</dbReference>
<gene>
    <name evidence="1" type="ORF">AAV32_15105</name>
</gene>
<evidence type="ECO:0000313" key="1">
    <source>
        <dbReference type="EMBL" id="KKO70805.1"/>
    </source>
</evidence>
<sequence length="92" mass="9871">MDGESAHLGQDVLAENPPHLRQGTLSPVLQFESAVRQPLLVDRFETVGLRQTNSLPFSFAVEPGIDALAEQGTDLVAQVSSIAQGYLRIGAQ</sequence>
<comment type="caution">
    <text evidence="1">The sequence shown here is derived from an EMBL/GenBank/DDBJ whole genome shotgun (WGS) entry which is preliminary data.</text>
</comment>
<name>A0A171KPI8_9BURK</name>
<accession>A0A171KPI8</accession>
<evidence type="ECO:0000313" key="2">
    <source>
        <dbReference type="Proteomes" id="UP000078084"/>
    </source>
</evidence>